<reference evidence="1" key="1">
    <citation type="submission" date="2019-04" db="EMBL/GenBank/DDBJ databases">
        <title>Microbes associate with the intestines of laboratory mice.</title>
        <authorList>
            <person name="Navarre W."/>
            <person name="Wong E."/>
            <person name="Huang K."/>
            <person name="Tropini C."/>
            <person name="Ng K."/>
            <person name="Yu B."/>
        </authorList>
    </citation>
    <scope>NUCLEOTIDE SEQUENCE</scope>
    <source>
        <strain evidence="1">NM01_1-7b</strain>
    </source>
</reference>
<proteinExistence type="predicted"/>
<protein>
    <submittedName>
        <fullName evidence="1">MATE family efflux transporter</fullName>
    </submittedName>
</protein>
<organism evidence="1 2">
    <name type="scientific">Petralouisia muris</name>
    <dbReference type="NCBI Taxonomy" id="3032872"/>
    <lineage>
        <taxon>Bacteria</taxon>
        <taxon>Bacillati</taxon>
        <taxon>Bacillota</taxon>
        <taxon>Clostridia</taxon>
        <taxon>Lachnospirales</taxon>
        <taxon>Lachnospiraceae</taxon>
        <taxon>Petralouisia</taxon>
    </lineage>
</organism>
<sequence length="451" mass="48198">MKKSTANEQLLASMLRQNQDPGRIQKLSAVWRFSVPAILAQLTSIMMQYIDTAMVGNLGAGASAAIGVVSTSTWLLNGLCSAVSTGFAVQAAQRIGAGQDKEARQILKHALIFALCFSGILMTAGIIISKPLPIWLGAGTDIRQNASAYFLIYSCSLPAFQLQSLAGSMLQCSGNMRTPAILDAAMCGLDVIFNMLFIQFWGVPGAALGTALAAVAICFAKLWAVCFRSPSLKINRKEPCPFRKDILSRMISIGLPMGFEHIAICGAMILSTRIIAPLGTIAMAANSIAVTAESICYMPGYGIANAATTLVGQSVGAGRKTLAKSFSNLSTLLGCLIMTLAGILMYFICPWIFRMLTPDPQVQSLASEALRIELFAEPFYAASIVASGALRGAGDSLIPCLLNLASIWGVRLTVSVLLVGQWGLLGVWFAMCLELCVRGALLVYRQQRFQW</sequence>
<keyword evidence="2" id="KW-1185">Reference proteome</keyword>
<dbReference type="EMBL" id="SRYA01000135">
    <property type="protein sequence ID" value="TGY86945.1"/>
    <property type="molecule type" value="Genomic_DNA"/>
</dbReference>
<gene>
    <name evidence="1" type="ORF">E5329_27640</name>
</gene>
<evidence type="ECO:0000313" key="1">
    <source>
        <dbReference type="EMBL" id="TGY86945.1"/>
    </source>
</evidence>
<evidence type="ECO:0000313" key="2">
    <source>
        <dbReference type="Proteomes" id="UP000304953"/>
    </source>
</evidence>
<name>A0AC61RMN6_9FIRM</name>
<dbReference type="Proteomes" id="UP000304953">
    <property type="component" value="Unassembled WGS sequence"/>
</dbReference>
<accession>A0AC61RMN6</accession>
<comment type="caution">
    <text evidence="1">The sequence shown here is derived from an EMBL/GenBank/DDBJ whole genome shotgun (WGS) entry which is preliminary data.</text>
</comment>